<dbReference type="InterPro" id="IPR036526">
    <property type="entry name" value="C-N_Hydrolase_sf"/>
</dbReference>
<dbReference type="InterPro" id="IPR003010">
    <property type="entry name" value="C-N_Hydrolase"/>
</dbReference>
<evidence type="ECO:0000313" key="2">
    <source>
        <dbReference type="EMBL" id="KAL3232114.1"/>
    </source>
</evidence>
<sequence>MKVKVNLRVVSFQINSQIGHIEDTVSRVNVLLEKLSELAKQRKPDLVVFPELALTGYNFHDRAHILPYVSRFNEGPSFELAQRISKLYDCYTVIGYPEITGDGKALYNSALVTSPNGSVHFNYRKAFLYETDEQWGCEENPKGFEQFTLDFRGRGHTSENNELIDVSLRTSIGICMDLSPYKFEAPFQEMEFATYNLEKATELMICPMAWLHSRSITSFSSKEDKFGPGDVESLLRAQGLPVYGSQGDYQICSDNDNKTTPISQEITDRTMSDPQYIELDKPDMSNINYWILRFLPFLSLEVRNDWFQSFAKKLLPLRKSFMGVMSEKRWGFENKNAVLVISNRCGVEDSSTIFAGTSGMYKFNGESVDGSNNTDSTNTSVDLLGNLGKAREGFIMRDIDFNVEKNI</sequence>
<dbReference type="Gene3D" id="3.60.110.10">
    <property type="entry name" value="Carbon-nitrogen hydrolase"/>
    <property type="match status" value="1"/>
</dbReference>
<comment type="caution">
    <text evidence="2">The sequence shown here is derived from an EMBL/GenBank/DDBJ whole genome shotgun (WGS) entry which is preliminary data.</text>
</comment>
<proteinExistence type="predicted"/>
<keyword evidence="3" id="KW-1185">Reference proteome</keyword>
<dbReference type="Proteomes" id="UP001623330">
    <property type="component" value="Unassembled WGS sequence"/>
</dbReference>
<name>A0ABR4NTS2_9SACH</name>
<dbReference type="PANTHER" id="PTHR11750">
    <property type="entry name" value="PROTEIN N-TERMINAL AMIDASE"/>
    <property type="match status" value="1"/>
</dbReference>
<dbReference type="SUPFAM" id="SSF56317">
    <property type="entry name" value="Carbon-nitrogen hydrolase"/>
    <property type="match status" value="1"/>
</dbReference>
<reference evidence="2 3" key="1">
    <citation type="submission" date="2024-05" db="EMBL/GenBank/DDBJ databases">
        <title>Long read based assembly of the Candida bracarensis genome reveals expanded adhesin content.</title>
        <authorList>
            <person name="Marcet-Houben M."/>
            <person name="Ksiezopolska E."/>
            <person name="Gabaldon T."/>
        </authorList>
    </citation>
    <scope>NUCLEOTIDE SEQUENCE [LARGE SCALE GENOMIC DNA]</scope>
    <source>
        <strain evidence="2 3">CBM6</strain>
    </source>
</reference>
<dbReference type="PANTHER" id="PTHR11750:SF26">
    <property type="entry name" value="PROTEIN N-TERMINAL AMIDASE"/>
    <property type="match status" value="1"/>
</dbReference>
<dbReference type="CDD" id="cd07566">
    <property type="entry name" value="ScNTA1_like"/>
    <property type="match status" value="1"/>
</dbReference>
<dbReference type="Pfam" id="PF00795">
    <property type="entry name" value="CN_hydrolase"/>
    <property type="match status" value="1"/>
</dbReference>
<dbReference type="PROSITE" id="PS50263">
    <property type="entry name" value="CN_HYDROLASE"/>
    <property type="match status" value="1"/>
</dbReference>
<gene>
    <name evidence="2" type="ORF">RNJ44_04030</name>
</gene>
<evidence type="ECO:0000259" key="1">
    <source>
        <dbReference type="PROSITE" id="PS50263"/>
    </source>
</evidence>
<dbReference type="InterPro" id="IPR039703">
    <property type="entry name" value="Nta1"/>
</dbReference>
<organism evidence="2 3">
    <name type="scientific">Nakaseomyces bracarensis</name>
    <dbReference type="NCBI Taxonomy" id="273131"/>
    <lineage>
        <taxon>Eukaryota</taxon>
        <taxon>Fungi</taxon>
        <taxon>Dikarya</taxon>
        <taxon>Ascomycota</taxon>
        <taxon>Saccharomycotina</taxon>
        <taxon>Saccharomycetes</taxon>
        <taxon>Saccharomycetales</taxon>
        <taxon>Saccharomycetaceae</taxon>
        <taxon>Nakaseomyces</taxon>
    </lineage>
</organism>
<accession>A0ABR4NTS2</accession>
<feature type="domain" description="CN hydrolase" evidence="1">
    <location>
        <begin position="7"/>
        <end position="401"/>
    </location>
</feature>
<protein>
    <submittedName>
        <fullName evidence="2">Protein N-terminal amidase</fullName>
    </submittedName>
</protein>
<dbReference type="EMBL" id="JBEVYD010000005">
    <property type="protein sequence ID" value="KAL3232114.1"/>
    <property type="molecule type" value="Genomic_DNA"/>
</dbReference>
<evidence type="ECO:0000313" key="3">
    <source>
        <dbReference type="Proteomes" id="UP001623330"/>
    </source>
</evidence>